<keyword evidence="2" id="KW-1185">Reference proteome</keyword>
<reference evidence="1 2" key="1">
    <citation type="submission" date="2018-06" db="EMBL/GenBank/DDBJ databases">
        <title>Genomic Encyclopedia of Type Strains, Phase IV (KMG-IV): sequencing the most valuable type-strain genomes for metagenomic binning, comparative biology and taxonomic classification.</title>
        <authorList>
            <person name="Goeker M."/>
        </authorList>
    </citation>
    <scope>NUCLEOTIDE SEQUENCE [LARGE SCALE GENOMIC DNA]</scope>
    <source>
        <strain evidence="1 2">DSM 24875</strain>
    </source>
</reference>
<name>A0A366EZS1_9HYPH</name>
<dbReference type="OrthoDB" id="8450943at2"/>
<evidence type="ECO:0000313" key="2">
    <source>
        <dbReference type="Proteomes" id="UP000253529"/>
    </source>
</evidence>
<accession>A0A366EZS1</accession>
<comment type="caution">
    <text evidence="1">The sequence shown here is derived from an EMBL/GenBank/DDBJ whole genome shotgun (WGS) entry which is preliminary data.</text>
</comment>
<dbReference type="Proteomes" id="UP000253529">
    <property type="component" value="Unassembled WGS sequence"/>
</dbReference>
<organism evidence="1 2">
    <name type="scientific">Roseiarcus fermentans</name>
    <dbReference type="NCBI Taxonomy" id="1473586"/>
    <lineage>
        <taxon>Bacteria</taxon>
        <taxon>Pseudomonadati</taxon>
        <taxon>Pseudomonadota</taxon>
        <taxon>Alphaproteobacteria</taxon>
        <taxon>Hyphomicrobiales</taxon>
        <taxon>Roseiarcaceae</taxon>
        <taxon>Roseiarcus</taxon>
    </lineage>
</organism>
<dbReference type="AlphaFoldDB" id="A0A366EZS1"/>
<sequence length="109" mass="12623">MAEQHENLVLEHLRGLRRDIDDIKQTLRTDMATKSDLHSLRADVASDLLTIQAEMARMQKDTREQIVGLRRAVVEYHSAVVGHGIIISELEERVRRLEQHLNLPSLERH</sequence>
<dbReference type="RefSeq" id="WP_113891364.1">
    <property type="nucleotide sequence ID" value="NZ_QNRK01000027.1"/>
</dbReference>
<evidence type="ECO:0000313" key="1">
    <source>
        <dbReference type="EMBL" id="RBP07376.1"/>
    </source>
</evidence>
<dbReference type="EMBL" id="QNRK01000027">
    <property type="protein sequence ID" value="RBP07376.1"/>
    <property type="molecule type" value="Genomic_DNA"/>
</dbReference>
<gene>
    <name evidence="1" type="ORF">DFR50_12721</name>
</gene>
<proteinExistence type="predicted"/>
<protein>
    <submittedName>
        <fullName evidence="1">Uncharacterized protein</fullName>
    </submittedName>
</protein>